<gene>
    <name evidence="2" type="ORF">GQF03_10190</name>
</gene>
<keyword evidence="1 2" id="KW-0808">Transferase</keyword>
<evidence type="ECO:0000313" key="2">
    <source>
        <dbReference type="EMBL" id="MZR22703.1"/>
    </source>
</evidence>
<dbReference type="OrthoDB" id="9806585at2"/>
<dbReference type="PANTHER" id="PTHR48207">
    <property type="entry name" value="SUCCINATE--HYDROXYMETHYLGLUTARATE COA-TRANSFERASE"/>
    <property type="match status" value="1"/>
</dbReference>
<reference evidence="2 3" key="1">
    <citation type="journal article" date="2014" name="Int. J. Syst. Evol. Microbiol.">
        <title>Sneathiella chungangensis sp. nov., isolated from a marine sand, and emended description of the genus Sneathiella.</title>
        <authorList>
            <person name="Siamphan C."/>
            <person name="Kim H."/>
            <person name="Lee J.S."/>
            <person name="Kim W."/>
        </authorList>
    </citation>
    <scope>NUCLEOTIDE SEQUENCE [LARGE SCALE GENOMIC DNA]</scope>
    <source>
        <strain evidence="2 3">KCTC 32476</strain>
    </source>
</reference>
<protein>
    <submittedName>
        <fullName evidence="2">CoA transferase</fullName>
    </submittedName>
</protein>
<accession>A0A845MF84</accession>
<dbReference type="Gene3D" id="3.40.50.10540">
    <property type="entry name" value="Crotonobetainyl-coa:carnitine coa-transferase, domain 1"/>
    <property type="match status" value="1"/>
</dbReference>
<evidence type="ECO:0000256" key="1">
    <source>
        <dbReference type="ARBA" id="ARBA00022679"/>
    </source>
</evidence>
<dbReference type="InterPro" id="IPR044855">
    <property type="entry name" value="CoA-Trfase_III_dom3_sf"/>
</dbReference>
<proteinExistence type="predicted"/>
<dbReference type="Pfam" id="PF02515">
    <property type="entry name" value="CoA_transf_3"/>
    <property type="match status" value="1"/>
</dbReference>
<dbReference type="EMBL" id="WTVA01000004">
    <property type="protein sequence ID" value="MZR22703.1"/>
    <property type="molecule type" value="Genomic_DNA"/>
</dbReference>
<keyword evidence="3" id="KW-1185">Reference proteome</keyword>
<dbReference type="Gene3D" id="3.30.1540.10">
    <property type="entry name" value="formyl-coa transferase, domain 3"/>
    <property type="match status" value="1"/>
</dbReference>
<dbReference type="InterPro" id="IPR050483">
    <property type="entry name" value="CoA-transferase_III_domain"/>
</dbReference>
<dbReference type="PANTHER" id="PTHR48207:SF3">
    <property type="entry name" value="SUCCINATE--HYDROXYMETHYLGLUTARATE COA-TRANSFERASE"/>
    <property type="match status" value="1"/>
</dbReference>
<dbReference type="InterPro" id="IPR003673">
    <property type="entry name" value="CoA-Trfase_fam_III"/>
</dbReference>
<organism evidence="2 3">
    <name type="scientific">Sneathiella chungangensis</name>
    <dbReference type="NCBI Taxonomy" id="1418234"/>
    <lineage>
        <taxon>Bacteria</taxon>
        <taxon>Pseudomonadati</taxon>
        <taxon>Pseudomonadota</taxon>
        <taxon>Alphaproteobacteria</taxon>
        <taxon>Sneathiellales</taxon>
        <taxon>Sneathiellaceae</taxon>
        <taxon>Sneathiella</taxon>
    </lineage>
</organism>
<dbReference type="Proteomes" id="UP000445696">
    <property type="component" value="Unassembled WGS sequence"/>
</dbReference>
<evidence type="ECO:0000313" key="3">
    <source>
        <dbReference type="Proteomes" id="UP000445696"/>
    </source>
</evidence>
<dbReference type="GO" id="GO:0008410">
    <property type="term" value="F:CoA-transferase activity"/>
    <property type="evidence" value="ECO:0007669"/>
    <property type="project" value="TreeGrafter"/>
</dbReference>
<dbReference type="RefSeq" id="WP_161339172.1">
    <property type="nucleotide sequence ID" value="NZ_JBHSDG010000004.1"/>
</dbReference>
<dbReference type="InterPro" id="IPR023606">
    <property type="entry name" value="CoA-Trfase_III_dom_1_sf"/>
</dbReference>
<sequence length="405" mass="43172">MAHDETRPLSGIKVLDFSKFIAGPICTQYLGAMGADIIKVEDPDGGDGARSIPPFVGDDGATYLAMNANKRSISVNLKSQAGLDIILKMVPEVDVVVESLAPNVADRLGIGADALRAINPKLIYCSISGFGKNGPLGDQPGYEVMMQAFSGLMSVTGEPNSGPLRIAFSPLDQTTGLHALTGVLAALRQRDLTGVGSEIEVSLFETAIALLGWHAQSYWIDGVPPKRVGSGHATLVPYGSFRAQDGDVLIAIGSDNLWRKFCTAADLNAAKDDPRYAKNAGRVALADEVNRLVQDRISEKSIADWTEVFTEHRIPFAPVNDLPTVLNHPQLAAQGLVDEFKHAVGGDMRAVGHPVTFKGLSRSILKPPPLLGEHTDEVLMSLGYSKAEVEALAEQGAISSEIENK</sequence>
<dbReference type="AlphaFoldDB" id="A0A845MF84"/>
<comment type="caution">
    <text evidence="2">The sequence shown here is derived from an EMBL/GenBank/DDBJ whole genome shotgun (WGS) entry which is preliminary data.</text>
</comment>
<dbReference type="SUPFAM" id="SSF89796">
    <property type="entry name" value="CoA-transferase family III (CaiB/BaiF)"/>
    <property type="match status" value="1"/>
</dbReference>
<name>A0A845MF84_9PROT</name>